<proteinExistence type="predicted"/>
<keyword evidence="1" id="KW-0812">Transmembrane</keyword>
<accession>A0A8J8P211</accession>
<evidence type="ECO:0000313" key="3">
    <source>
        <dbReference type="Proteomes" id="UP000785679"/>
    </source>
</evidence>
<dbReference type="Proteomes" id="UP000785679">
    <property type="component" value="Unassembled WGS sequence"/>
</dbReference>
<dbReference type="EMBL" id="RRYP01001024">
    <property type="protein sequence ID" value="TNV86512.1"/>
    <property type="molecule type" value="Genomic_DNA"/>
</dbReference>
<organism evidence="2 3">
    <name type="scientific">Halteria grandinella</name>
    <dbReference type="NCBI Taxonomy" id="5974"/>
    <lineage>
        <taxon>Eukaryota</taxon>
        <taxon>Sar</taxon>
        <taxon>Alveolata</taxon>
        <taxon>Ciliophora</taxon>
        <taxon>Intramacronucleata</taxon>
        <taxon>Spirotrichea</taxon>
        <taxon>Stichotrichia</taxon>
        <taxon>Sporadotrichida</taxon>
        <taxon>Halteriidae</taxon>
        <taxon>Halteria</taxon>
    </lineage>
</organism>
<reference evidence="2" key="1">
    <citation type="submission" date="2019-06" db="EMBL/GenBank/DDBJ databases">
        <authorList>
            <person name="Zheng W."/>
        </authorList>
    </citation>
    <scope>NUCLEOTIDE SEQUENCE</scope>
    <source>
        <strain evidence="2">QDHG01</strain>
    </source>
</reference>
<feature type="transmembrane region" description="Helical" evidence="1">
    <location>
        <begin position="175"/>
        <end position="197"/>
    </location>
</feature>
<sequence length="347" mass="40107">MFLPVSIGGLINLYSLKGKQNGEQVASFMAIVIVIAFMLTPLVFTFTIIRNKEAIQSEDEQYVSRFGTLTHKLKTKAISHYLYHTLTVQKWQLTVIILIYLRNVPSLQAIILLFQSMMMQIYLLRYKPFVEPRDNILELINEFLYCIYIYSYIMISDYFDLQNINSGSLLLCRSLGGWTLIGVIGASLVINIGFMIWNGVKEVKSKIPNKFLRVKRSFMNMLTKKRVPKYETNEQRIEPKTNLQVVTQVKNIPNFIKILELEEEKVHDLPTIAPRTSLIETNCYLQSTLQQINPNDGMQRRIPQLNVIGLGPCIEERPKGRKRFRSDVNMGQDGLFIRKRGAAEIEF</sequence>
<keyword evidence="1" id="KW-0472">Membrane</keyword>
<comment type="caution">
    <text evidence="2">The sequence shown here is derived from an EMBL/GenBank/DDBJ whole genome shotgun (WGS) entry which is preliminary data.</text>
</comment>
<evidence type="ECO:0000313" key="2">
    <source>
        <dbReference type="EMBL" id="TNV86512.1"/>
    </source>
</evidence>
<keyword evidence="3" id="KW-1185">Reference proteome</keyword>
<gene>
    <name evidence="2" type="ORF">FGO68_gene10951</name>
</gene>
<protein>
    <submittedName>
        <fullName evidence="2">Uncharacterized protein</fullName>
    </submittedName>
</protein>
<evidence type="ECO:0000256" key="1">
    <source>
        <dbReference type="SAM" id="Phobius"/>
    </source>
</evidence>
<feature type="transmembrane region" description="Helical" evidence="1">
    <location>
        <begin position="25"/>
        <end position="49"/>
    </location>
</feature>
<keyword evidence="1" id="KW-1133">Transmembrane helix</keyword>
<dbReference type="AlphaFoldDB" id="A0A8J8P211"/>
<name>A0A8J8P211_HALGN</name>
<feature type="transmembrane region" description="Helical" evidence="1">
    <location>
        <begin position="136"/>
        <end position="155"/>
    </location>
</feature>